<name>A0A8J2BFV2_9BACT</name>
<gene>
    <name evidence="2" type="ORF">MPNT_10236</name>
</gene>
<sequence>MVPLPHPSKGVALALVFLCSFVLAKASFLRAEVSLSDPGTERGFPSSRPKHTYPWHRNIITTVFWIGEGRTPISSATNYASAWDLHWIRSYGGFDDPNHRAGPCPRRFAATRNPFYVALPFNDLKYPELARKWVPAWWKPNFGERSRCKGKWVEIRHRGKTAYAQWEDVGPLRYDHASYVFGNDRPNTYTRAGLDVSPAVKTYLGLEATSVCDWRFVDAEEVPPGPWLSYQEQALVYSALKDGTGTRTRLDRIGSMWMEKELASNARASSSPASHRQESFSSPGTTSVPFSSGLPTIEVNPPQ</sequence>
<dbReference type="Proteomes" id="UP000663859">
    <property type="component" value="Unassembled WGS sequence"/>
</dbReference>
<organism evidence="2 3">
    <name type="scientific">Candidatus Methylacidithermus pantelleriae</name>
    <dbReference type="NCBI Taxonomy" id="2744239"/>
    <lineage>
        <taxon>Bacteria</taxon>
        <taxon>Pseudomonadati</taxon>
        <taxon>Verrucomicrobiota</taxon>
        <taxon>Methylacidiphilae</taxon>
        <taxon>Methylacidiphilales</taxon>
        <taxon>Methylacidiphilaceae</taxon>
        <taxon>Candidatus Methylacidithermus</taxon>
    </lineage>
</organism>
<feature type="region of interest" description="Disordered" evidence="1">
    <location>
        <begin position="264"/>
        <end position="303"/>
    </location>
</feature>
<evidence type="ECO:0000256" key="1">
    <source>
        <dbReference type="SAM" id="MobiDB-lite"/>
    </source>
</evidence>
<accession>A0A8J2BFV2</accession>
<proteinExistence type="predicted"/>
<evidence type="ECO:0000313" key="2">
    <source>
        <dbReference type="EMBL" id="CAF0689480.1"/>
    </source>
</evidence>
<dbReference type="EMBL" id="CAJNOB010000001">
    <property type="protein sequence ID" value="CAF0689480.1"/>
    <property type="molecule type" value="Genomic_DNA"/>
</dbReference>
<keyword evidence="3" id="KW-1185">Reference proteome</keyword>
<comment type="caution">
    <text evidence="2">The sequence shown here is derived from an EMBL/GenBank/DDBJ whole genome shotgun (WGS) entry which is preliminary data.</text>
</comment>
<feature type="compositionally biased region" description="Low complexity" evidence="1">
    <location>
        <begin position="264"/>
        <end position="274"/>
    </location>
</feature>
<feature type="compositionally biased region" description="Polar residues" evidence="1">
    <location>
        <begin position="279"/>
        <end position="294"/>
    </location>
</feature>
<evidence type="ECO:0000313" key="3">
    <source>
        <dbReference type="Proteomes" id="UP000663859"/>
    </source>
</evidence>
<reference evidence="2" key="1">
    <citation type="submission" date="2021-02" db="EMBL/GenBank/DDBJ databases">
        <authorList>
            <person name="Cremers G."/>
            <person name="Picone N."/>
        </authorList>
    </citation>
    <scope>NUCLEOTIDE SEQUENCE</scope>
    <source>
        <strain evidence="2">PQ17</strain>
    </source>
</reference>
<protein>
    <submittedName>
        <fullName evidence="2">Uncharacterized protein</fullName>
    </submittedName>
</protein>
<dbReference type="AlphaFoldDB" id="A0A8J2BFV2"/>